<proteinExistence type="predicted"/>
<dbReference type="OrthoDB" id="5988921at2759"/>
<evidence type="ECO:0000313" key="1">
    <source>
        <dbReference type="EMBL" id="CAB3990179.1"/>
    </source>
</evidence>
<dbReference type="EMBL" id="CACRXK020001616">
    <property type="protein sequence ID" value="CAB3990179.1"/>
    <property type="molecule type" value="Genomic_DNA"/>
</dbReference>
<reference evidence="1" key="1">
    <citation type="submission" date="2020-04" db="EMBL/GenBank/DDBJ databases">
        <authorList>
            <person name="Alioto T."/>
            <person name="Alioto T."/>
            <person name="Gomez Garrido J."/>
        </authorList>
    </citation>
    <scope>NUCLEOTIDE SEQUENCE</scope>
    <source>
        <strain evidence="1">A484AB</strain>
    </source>
</reference>
<dbReference type="Proteomes" id="UP001152795">
    <property type="component" value="Unassembled WGS sequence"/>
</dbReference>
<comment type="caution">
    <text evidence="1">The sequence shown here is derived from an EMBL/GenBank/DDBJ whole genome shotgun (WGS) entry which is preliminary data.</text>
</comment>
<keyword evidence="2" id="KW-1185">Reference proteome</keyword>
<protein>
    <submittedName>
        <fullName evidence="1">Uncharacterized protein</fullName>
    </submittedName>
</protein>
<sequence length="548" mass="61870">MATRCERKCKTCNSPIELGYLFCPICGNSVVSVNNVTSSGSSGETSQSKSKGFSLESFEKFKRQKESQRSSFFVRKKGRKSSSKEEKEVVIYIGLMKEMCQVKRGEWLPLKIKSSATADDILEAAIQKHSTFNKRFNSKLKYKLVFKDGSEVSNIPGGDHEESFILFKYKELSGFSYGKIKLFLIPEITSFQNRIDQLKSCLEEAEDDELSSESEEQALFQNPLSCETNSVNSSNNDHCITNQSTETQTIEIPDEEAMAQSVLGNPPEKDGAAININVECPLCLKKFPIATVEQHADQCASLFQIIPDGDVHDDNEDVQPSTAPASDGTLRDMIQKLAQVQFDPKEEPIRITVRRSRLWEDFKRARSRYYCPQKKLKLSEDSPNYAAILLNEEVFPLLEEIGYQGVPGRETKSSINNLIQSVCLKDQLGDVLLQLTQLEEGLNVYGLTKEIRRSPEMWENLLVIGKGIKVTASNLIEEFQPIFSESQIQKQKEMDTYTYFCDFVHTLDMQVVSTCDLRVTLPVHLNSEEEMVEIMTSALKDSTGFDLV</sequence>
<evidence type="ECO:0000313" key="2">
    <source>
        <dbReference type="Proteomes" id="UP001152795"/>
    </source>
</evidence>
<dbReference type="AlphaFoldDB" id="A0A6S7GKK8"/>
<accession>A0A6S7GKK8</accession>
<name>A0A6S7GKK8_PARCT</name>
<organism evidence="1 2">
    <name type="scientific">Paramuricea clavata</name>
    <name type="common">Red gorgonian</name>
    <name type="synonym">Violescent sea-whip</name>
    <dbReference type="NCBI Taxonomy" id="317549"/>
    <lineage>
        <taxon>Eukaryota</taxon>
        <taxon>Metazoa</taxon>
        <taxon>Cnidaria</taxon>
        <taxon>Anthozoa</taxon>
        <taxon>Octocorallia</taxon>
        <taxon>Malacalcyonacea</taxon>
        <taxon>Plexauridae</taxon>
        <taxon>Paramuricea</taxon>
    </lineage>
</organism>
<gene>
    <name evidence="1" type="ORF">PACLA_8A054605</name>
</gene>